<dbReference type="PROSITE" id="PS50850">
    <property type="entry name" value="MFS"/>
    <property type="match status" value="1"/>
</dbReference>
<keyword evidence="5 7" id="KW-1133">Transmembrane helix</keyword>
<keyword evidence="4 7" id="KW-0812">Transmembrane</keyword>
<evidence type="ECO:0000259" key="8">
    <source>
        <dbReference type="PROSITE" id="PS50850"/>
    </source>
</evidence>
<gene>
    <name evidence="9" type="ORF">A3A65_01150</name>
</gene>
<dbReference type="AlphaFoldDB" id="A0A1G1VZC2"/>
<dbReference type="InterPro" id="IPR020846">
    <property type="entry name" value="MFS_dom"/>
</dbReference>
<evidence type="ECO:0000256" key="1">
    <source>
        <dbReference type="ARBA" id="ARBA00004651"/>
    </source>
</evidence>
<dbReference type="InterPro" id="IPR036259">
    <property type="entry name" value="MFS_trans_sf"/>
</dbReference>
<evidence type="ECO:0000256" key="5">
    <source>
        <dbReference type="ARBA" id="ARBA00022989"/>
    </source>
</evidence>
<organism evidence="9 10">
    <name type="scientific">Candidatus Chisholmbacteria bacterium RIFCSPLOWO2_01_FULL_49_14</name>
    <dbReference type="NCBI Taxonomy" id="1797593"/>
    <lineage>
        <taxon>Bacteria</taxon>
        <taxon>Candidatus Chisholmiibacteriota</taxon>
    </lineage>
</organism>
<comment type="subcellular location">
    <subcellularLocation>
        <location evidence="1">Cell membrane</location>
        <topology evidence="1">Multi-pass membrane protein</topology>
    </subcellularLocation>
</comment>
<keyword evidence="6 7" id="KW-0472">Membrane</keyword>
<dbReference type="GO" id="GO:0005886">
    <property type="term" value="C:plasma membrane"/>
    <property type="evidence" value="ECO:0007669"/>
    <property type="project" value="UniProtKB-SubCell"/>
</dbReference>
<dbReference type="Proteomes" id="UP000176723">
    <property type="component" value="Unassembled WGS sequence"/>
</dbReference>
<keyword evidence="2" id="KW-0813">Transport</keyword>
<evidence type="ECO:0000256" key="7">
    <source>
        <dbReference type="SAM" id="Phobius"/>
    </source>
</evidence>
<dbReference type="PANTHER" id="PTHR23517:SF3">
    <property type="entry name" value="INTEGRAL MEMBRANE TRANSPORT PROTEIN"/>
    <property type="match status" value="1"/>
</dbReference>
<evidence type="ECO:0000256" key="3">
    <source>
        <dbReference type="ARBA" id="ARBA00022475"/>
    </source>
</evidence>
<proteinExistence type="predicted"/>
<feature type="domain" description="Major facilitator superfamily (MFS) profile" evidence="8">
    <location>
        <begin position="4"/>
        <end position="183"/>
    </location>
</feature>
<dbReference type="Gene3D" id="1.20.1250.20">
    <property type="entry name" value="MFS general substrate transporter like domains"/>
    <property type="match status" value="1"/>
</dbReference>
<dbReference type="InterPro" id="IPR011701">
    <property type="entry name" value="MFS"/>
</dbReference>
<dbReference type="GO" id="GO:0022857">
    <property type="term" value="F:transmembrane transporter activity"/>
    <property type="evidence" value="ECO:0007669"/>
    <property type="project" value="InterPro"/>
</dbReference>
<dbReference type="PANTHER" id="PTHR23517">
    <property type="entry name" value="RESISTANCE PROTEIN MDTM, PUTATIVE-RELATED-RELATED"/>
    <property type="match status" value="1"/>
</dbReference>
<accession>A0A1G1VZC2</accession>
<evidence type="ECO:0000313" key="9">
    <source>
        <dbReference type="EMBL" id="OGY20765.1"/>
    </source>
</evidence>
<protein>
    <recommendedName>
        <fullName evidence="8">Major facilitator superfamily (MFS) profile domain-containing protein</fullName>
    </recommendedName>
</protein>
<dbReference type="STRING" id="1797593.A3A65_01150"/>
<evidence type="ECO:0000256" key="4">
    <source>
        <dbReference type="ARBA" id="ARBA00022692"/>
    </source>
</evidence>
<name>A0A1G1VZC2_9BACT</name>
<keyword evidence="3" id="KW-1003">Cell membrane</keyword>
<sequence>MNKAIRILVFTNSFVLLASAMFGPIYAIFVEEVGGGILEASWSVGIYSLMTAIALYVFGKYEDRMKQQELAVAAGYLILTVGYFGYLFVHSIWALYLVQVILGVGMALYSPAFDALYSQHITPTRAASQWGIWELMANLISSGGAVLGGLLANFFGFSILFVAMGVLCFLSAVFIWVQPRRVL</sequence>
<dbReference type="Pfam" id="PF07690">
    <property type="entry name" value="MFS_1"/>
    <property type="match status" value="1"/>
</dbReference>
<feature type="transmembrane region" description="Helical" evidence="7">
    <location>
        <begin position="70"/>
        <end position="89"/>
    </location>
</feature>
<feature type="transmembrane region" description="Helical" evidence="7">
    <location>
        <begin position="95"/>
        <end position="118"/>
    </location>
</feature>
<comment type="caution">
    <text evidence="9">The sequence shown here is derived from an EMBL/GenBank/DDBJ whole genome shotgun (WGS) entry which is preliminary data.</text>
</comment>
<feature type="transmembrane region" description="Helical" evidence="7">
    <location>
        <begin position="40"/>
        <end position="58"/>
    </location>
</feature>
<evidence type="ECO:0000313" key="10">
    <source>
        <dbReference type="Proteomes" id="UP000176723"/>
    </source>
</evidence>
<reference evidence="9 10" key="1">
    <citation type="journal article" date="2016" name="Nat. Commun.">
        <title>Thousands of microbial genomes shed light on interconnected biogeochemical processes in an aquifer system.</title>
        <authorList>
            <person name="Anantharaman K."/>
            <person name="Brown C.T."/>
            <person name="Hug L.A."/>
            <person name="Sharon I."/>
            <person name="Castelle C.J."/>
            <person name="Probst A.J."/>
            <person name="Thomas B.C."/>
            <person name="Singh A."/>
            <person name="Wilkins M.J."/>
            <person name="Karaoz U."/>
            <person name="Brodie E.L."/>
            <person name="Williams K.H."/>
            <person name="Hubbard S.S."/>
            <person name="Banfield J.F."/>
        </authorList>
    </citation>
    <scope>NUCLEOTIDE SEQUENCE [LARGE SCALE GENOMIC DNA]</scope>
</reference>
<feature type="transmembrane region" description="Helical" evidence="7">
    <location>
        <begin position="130"/>
        <end position="151"/>
    </location>
</feature>
<dbReference type="InterPro" id="IPR050171">
    <property type="entry name" value="MFS_Transporters"/>
</dbReference>
<evidence type="ECO:0000256" key="6">
    <source>
        <dbReference type="ARBA" id="ARBA00023136"/>
    </source>
</evidence>
<dbReference type="EMBL" id="MHCL01000023">
    <property type="protein sequence ID" value="OGY20765.1"/>
    <property type="molecule type" value="Genomic_DNA"/>
</dbReference>
<feature type="transmembrane region" description="Helical" evidence="7">
    <location>
        <begin position="7"/>
        <end position="28"/>
    </location>
</feature>
<evidence type="ECO:0000256" key="2">
    <source>
        <dbReference type="ARBA" id="ARBA00022448"/>
    </source>
</evidence>
<dbReference type="SUPFAM" id="SSF103473">
    <property type="entry name" value="MFS general substrate transporter"/>
    <property type="match status" value="1"/>
</dbReference>
<feature type="transmembrane region" description="Helical" evidence="7">
    <location>
        <begin position="157"/>
        <end position="177"/>
    </location>
</feature>